<keyword evidence="5" id="KW-0496">Mitochondrion</keyword>
<dbReference type="InterPro" id="IPR002994">
    <property type="entry name" value="Surf1/Shy1"/>
</dbReference>
<feature type="transmembrane region" description="Helical" evidence="5">
    <location>
        <begin position="88"/>
        <end position="109"/>
    </location>
</feature>
<dbReference type="InterPro" id="IPR045214">
    <property type="entry name" value="Surf1/Surf4"/>
</dbReference>
<proteinExistence type="inferred from homology"/>
<evidence type="ECO:0000256" key="3">
    <source>
        <dbReference type="ARBA" id="ARBA00022989"/>
    </source>
</evidence>
<dbReference type="PANTHER" id="PTHR23427">
    <property type="entry name" value="SURFEIT LOCUS PROTEIN"/>
    <property type="match status" value="1"/>
</dbReference>
<organism evidence="7 8">
    <name type="scientific">Zasmidium cellare</name>
    <name type="common">Wine cellar mold</name>
    <name type="synonym">Racodium cellare</name>
    <dbReference type="NCBI Taxonomy" id="395010"/>
    <lineage>
        <taxon>Eukaryota</taxon>
        <taxon>Fungi</taxon>
        <taxon>Dikarya</taxon>
        <taxon>Ascomycota</taxon>
        <taxon>Pezizomycotina</taxon>
        <taxon>Dothideomycetes</taxon>
        <taxon>Dothideomycetidae</taxon>
        <taxon>Mycosphaerellales</taxon>
        <taxon>Mycosphaerellaceae</taxon>
        <taxon>Zasmidium</taxon>
    </lineage>
</organism>
<name>A0ABR0E170_ZASCE</name>
<keyword evidence="3 5" id="KW-1133">Transmembrane helix</keyword>
<dbReference type="Proteomes" id="UP001305779">
    <property type="component" value="Unassembled WGS sequence"/>
</dbReference>
<evidence type="ECO:0000256" key="5">
    <source>
        <dbReference type="RuleBase" id="RU363076"/>
    </source>
</evidence>
<evidence type="ECO:0000256" key="2">
    <source>
        <dbReference type="ARBA" id="ARBA00022692"/>
    </source>
</evidence>
<protein>
    <recommendedName>
        <fullName evidence="5">SURF1-like protein</fullName>
    </recommendedName>
</protein>
<feature type="transmembrane region" description="Helical" evidence="5">
    <location>
        <begin position="302"/>
        <end position="321"/>
    </location>
</feature>
<dbReference type="PANTHER" id="PTHR23427:SF2">
    <property type="entry name" value="SURFEIT LOCUS PROTEIN 1"/>
    <property type="match status" value="1"/>
</dbReference>
<evidence type="ECO:0000256" key="1">
    <source>
        <dbReference type="ARBA" id="ARBA00004370"/>
    </source>
</evidence>
<dbReference type="Pfam" id="PF02104">
    <property type="entry name" value="SURF1"/>
    <property type="match status" value="1"/>
</dbReference>
<keyword evidence="4 5" id="KW-0472">Membrane</keyword>
<comment type="similarity">
    <text evidence="5">Belongs to the SURF1 family.</text>
</comment>
<evidence type="ECO:0000313" key="7">
    <source>
        <dbReference type="EMBL" id="KAK4495152.1"/>
    </source>
</evidence>
<comment type="caution">
    <text evidence="7">The sequence shown here is derived from an EMBL/GenBank/DDBJ whole genome shotgun (WGS) entry which is preliminary data.</text>
</comment>
<feature type="region of interest" description="Disordered" evidence="6">
    <location>
        <begin position="46"/>
        <end position="72"/>
    </location>
</feature>
<gene>
    <name evidence="7" type="ORF">PRZ48_013479</name>
</gene>
<comment type="function">
    <text evidence="5">Probably involved in the biogenesis of the COX complex.</text>
</comment>
<evidence type="ECO:0000256" key="6">
    <source>
        <dbReference type="SAM" id="MobiDB-lite"/>
    </source>
</evidence>
<sequence>MEKSRFIFRSIVQSQPVRQINTSNTSTPPWVCNACLRRTPKPSTLLRGQRQHRRWQSSNSQPADSPEFKSIVDNPPQLVQANRKHNKLGLLILATIPVTAFILGCWQVQRLGWKTDLIAKFEDRLVRDPLPLPPQVDPNAIKEFDYRRVYARGKYRHDQEMLIGPRLHDGEDGYLVITPLERSEQFPEFKGDTTILVCRGWIPKDKAAQSKRPDGLPRGEVVVQGLLREPWKKNMFTPDNKPQEGKWYFPDVYQMAEHAGSQPVWIEETMRPDLLTSYDRMAKGVPIGRPAEVNLRNNHTQYIFTWFSLSLATTIMMWMVIKKPVGSSRRLRQSKEW</sequence>
<comment type="subcellular location">
    <subcellularLocation>
        <location evidence="1">Membrane</location>
    </subcellularLocation>
    <subcellularLocation>
        <location evidence="5">Mitochondrion inner membrane</location>
        <topology evidence="5">Multi-pass membrane protein</topology>
    </subcellularLocation>
</comment>
<keyword evidence="8" id="KW-1185">Reference proteome</keyword>
<evidence type="ECO:0000313" key="8">
    <source>
        <dbReference type="Proteomes" id="UP001305779"/>
    </source>
</evidence>
<evidence type="ECO:0000256" key="4">
    <source>
        <dbReference type="ARBA" id="ARBA00023136"/>
    </source>
</evidence>
<keyword evidence="5" id="KW-0999">Mitochondrion inner membrane</keyword>
<keyword evidence="2 5" id="KW-0812">Transmembrane</keyword>
<dbReference type="EMBL" id="JAXOVC010000012">
    <property type="protein sequence ID" value="KAK4495152.1"/>
    <property type="molecule type" value="Genomic_DNA"/>
</dbReference>
<dbReference type="PROSITE" id="PS50895">
    <property type="entry name" value="SURF1"/>
    <property type="match status" value="1"/>
</dbReference>
<dbReference type="CDD" id="cd06662">
    <property type="entry name" value="SURF1"/>
    <property type="match status" value="1"/>
</dbReference>
<reference evidence="7 8" key="1">
    <citation type="journal article" date="2023" name="G3 (Bethesda)">
        <title>A chromosome-level genome assembly of Zasmidium syzygii isolated from banana leaves.</title>
        <authorList>
            <person name="van Westerhoven A.C."/>
            <person name="Mehrabi R."/>
            <person name="Talebi R."/>
            <person name="Steentjes M.B.F."/>
            <person name="Corcolon B."/>
            <person name="Chong P.A."/>
            <person name="Kema G.H.J."/>
            <person name="Seidl M.F."/>
        </authorList>
    </citation>
    <scope>NUCLEOTIDE SEQUENCE [LARGE SCALE GENOMIC DNA]</scope>
    <source>
        <strain evidence="7 8">P124</strain>
    </source>
</reference>
<accession>A0ABR0E170</accession>